<dbReference type="InterPro" id="IPR004012">
    <property type="entry name" value="Run_dom"/>
</dbReference>
<dbReference type="KEGG" id="foc:113202026"/>
<dbReference type="PANTHER" id="PTHR46556:SF1">
    <property type="entry name" value="PLECKSTRIN HOMOLOGY DOMAIN-CONTAINING FAMILY M MEMBER 2"/>
    <property type="match status" value="1"/>
</dbReference>
<evidence type="ECO:0000259" key="2">
    <source>
        <dbReference type="PROSITE" id="PS50826"/>
    </source>
</evidence>
<evidence type="ECO:0000313" key="4">
    <source>
        <dbReference type="RefSeq" id="XP_026271851.1"/>
    </source>
</evidence>
<dbReference type="GO" id="GO:0032418">
    <property type="term" value="P:lysosome localization"/>
    <property type="evidence" value="ECO:0007669"/>
    <property type="project" value="TreeGrafter"/>
</dbReference>
<name>A0A6J1RZ53_FRAOC</name>
<dbReference type="GO" id="GO:0019894">
    <property type="term" value="F:kinesin binding"/>
    <property type="evidence" value="ECO:0007669"/>
    <property type="project" value="TreeGrafter"/>
</dbReference>
<dbReference type="SUPFAM" id="SSF140741">
    <property type="entry name" value="RUN domain-like"/>
    <property type="match status" value="1"/>
</dbReference>
<sequence>MEVAPDGNSDKRRILSELSKCLKTVYIEASTHDSSQLNLNSALIHCIDRSFQHGLLNLVQSYWPLVRSISHAQTLQTIDGWVGSQSSNRTKSQAWLLATLVEGSLLSYLQCILVEPRLISRLYAEHAILCDPSCVTQLSSLLLGLESINFTIEPGVESKNNSIADLNLCLGLEETSTLMKPVLDLPLTGNNGATGVCMTSSMTSSLASPGDSGFTQLDSETDTASFSEVMLDADSGSVKEEVAVLPVDPCVEKTVGISSPFVPMTVSDIANANTSSEFPNEKSNSGNATDTFTDCVSLDNPDDNIVCKYPKNIARKSSNQKRVSFHECFPDSSLSCNDVRENCFAEKSGVFHSSFMDKDSVSSFSRTVGDLSSFENEQEGVEIAKDSSILENDGIDELSRGKLSHSLVSAEGASIVGSSVNAVKSVIFGQISRHIGQKTPVTERGNPEGQEDPPLKCSYTTPTKQLSLTAYESLRTSVNSSPAPSISSLRPQVSTPRRTSMNSGSNTNGLLNLSASSVLSQPPSKACLVNRFLRSITEKKISSCRSSAALAALNKNKSSRKLNLYIPGVKAANELSQDLLYELKEEVNNFTFVPSTSMSTLHLVDISPALDKTLYSHLGLPASEKISKVLKVWGTSSTESGKRAPFLAILTDQALYVADKKIIKHHVMIHSNLTTVVVGPNSQWISLISSEKSFQINLVVGQSESVSDLVSCIELSLRRKGSKMLPDVIHLIYEEYFRVPQWIPILKGETVAHFSLVHAMEGTPNNPNPHLLVDLRAYFMYKVNREHPESSWEPGYFVLKDRILYVSLDEDSLPHCTLNLHQVKCCFISLPSRPHTIEVGHMHIAAPDDCVAQLWLTALEKSSEVFESNISSHQSNIIQSSLILTETRLMLLSSLGIPRYDLDNLAKPFLTAFVSDITSLRIGDKESSWCFVEFSCREVYESDGDYLIFFSTYYEREAFKECLWRLSPVLKQNTCTLSSFEAVHCNGIANDFISEWNFLDCITH</sequence>
<feature type="compositionally biased region" description="Low complexity" evidence="1">
    <location>
        <begin position="478"/>
        <end position="491"/>
    </location>
</feature>
<organism evidence="3 4">
    <name type="scientific">Frankliniella occidentalis</name>
    <name type="common">Western flower thrips</name>
    <name type="synonym">Euthrips occidentalis</name>
    <dbReference type="NCBI Taxonomy" id="133901"/>
    <lineage>
        <taxon>Eukaryota</taxon>
        <taxon>Metazoa</taxon>
        <taxon>Ecdysozoa</taxon>
        <taxon>Arthropoda</taxon>
        <taxon>Hexapoda</taxon>
        <taxon>Insecta</taxon>
        <taxon>Pterygota</taxon>
        <taxon>Neoptera</taxon>
        <taxon>Paraneoptera</taxon>
        <taxon>Thysanoptera</taxon>
        <taxon>Terebrantia</taxon>
        <taxon>Thripoidea</taxon>
        <taxon>Thripidae</taxon>
        <taxon>Frankliniella</taxon>
    </lineage>
</organism>
<gene>
    <name evidence="4" type="primary">LOC113202026</name>
</gene>
<dbReference type="CTD" id="41425"/>
<dbReference type="PROSITE" id="PS50826">
    <property type="entry name" value="RUN"/>
    <property type="match status" value="1"/>
</dbReference>
<dbReference type="InterPro" id="IPR011993">
    <property type="entry name" value="PH-like_dom_sf"/>
</dbReference>
<feature type="domain" description="RUN" evidence="2">
    <location>
        <begin position="34"/>
        <end position="157"/>
    </location>
</feature>
<dbReference type="PANTHER" id="PTHR46556">
    <property type="entry name" value="PLECKSTRIN HOMOLOGY DOMAIN-CONTAINING FAMILY M MEMBER 2"/>
    <property type="match status" value="1"/>
</dbReference>
<evidence type="ECO:0000256" key="1">
    <source>
        <dbReference type="SAM" id="MobiDB-lite"/>
    </source>
</evidence>
<feature type="region of interest" description="Disordered" evidence="1">
    <location>
        <begin position="438"/>
        <end position="458"/>
    </location>
</feature>
<dbReference type="Gene3D" id="2.30.29.30">
    <property type="entry name" value="Pleckstrin-homology domain (PH domain)/Phosphotyrosine-binding domain (PTB)"/>
    <property type="match status" value="1"/>
</dbReference>
<dbReference type="GO" id="GO:0032880">
    <property type="term" value="P:regulation of protein localization"/>
    <property type="evidence" value="ECO:0007669"/>
    <property type="project" value="TreeGrafter"/>
</dbReference>
<dbReference type="GeneID" id="113202026"/>
<dbReference type="SUPFAM" id="SSF50729">
    <property type="entry name" value="PH domain-like"/>
    <property type="match status" value="1"/>
</dbReference>
<accession>A0A6J1RZ53</accession>
<dbReference type="Proteomes" id="UP000504606">
    <property type="component" value="Unplaced"/>
</dbReference>
<dbReference type="RefSeq" id="XP_026271851.1">
    <property type="nucleotide sequence ID" value="XM_026416066.2"/>
</dbReference>
<feature type="region of interest" description="Disordered" evidence="1">
    <location>
        <begin position="478"/>
        <end position="507"/>
    </location>
</feature>
<dbReference type="GO" id="GO:0007030">
    <property type="term" value="P:Golgi organization"/>
    <property type="evidence" value="ECO:0007669"/>
    <property type="project" value="TreeGrafter"/>
</dbReference>
<proteinExistence type="predicted"/>
<dbReference type="GO" id="GO:0010008">
    <property type="term" value="C:endosome membrane"/>
    <property type="evidence" value="ECO:0007669"/>
    <property type="project" value="TreeGrafter"/>
</dbReference>
<evidence type="ECO:0000313" key="3">
    <source>
        <dbReference type="Proteomes" id="UP000504606"/>
    </source>
</evidence>
<reference evidence="4" key="1">
    <citation type="submission" date="2025-08" db="UniProtKB">
        <authorList>
            <consortium name="RefSeq"/>
        </authorList>
    </citation>
    <scope>IDENTIFICATION</scope>
    <source>
        <tissue evidence="4">Whole organism</tissue>
    </source>
</reference>
<dbReference type="OrthoDB" id="9983817at2759"/>
<protein>
    <submittedName>
        <fullName evidence="4">Uncharacterized protein LOC113202026</fullName>
    </submittedName>
</protein>
<dbReference type="InterPro" id="IPR037213">
    <property type="entry name" value="Run_dom_sf"/>
</dbReference>
<dbReference type="SMART" id="SM00593">
    <property type="entry name" value="RUN"/>
    <property type="match status" value="1"/>
</dbReference>
<dbReference type="Gene3D" id="1.20.58.900">
    <property type="match status" value="1"/>
</dbReference>
<dbReference type="Pfam" id="PF02759">
    <property type="entry name" value="RUN"/>
    <property type="match status" value="1"/>
</dbReference>
<dbReference type="InterPro" id="IPR053015">
    <property type="entry name" value="PH_domain-containing_M2"/>
</dbReference>
<dbReference type="AlphaFoldDB" id="A0A6J1RZ53"/>
<keyword evidence="3" id="KW-1185">Reference proteome</keyword>